<dbReference type="Pfam" id="PF17655">
    <property type="entry name" value="IRK_C"/>
    <property type="match status" value="1"/>
</dbReference>
<evidence type="ECO:0000313" key="9">
    <source>
        <dbReference type="Proteomes" id="UP000186817"/>
    </source>
</evidence>
<dbReference type="Gene3D" id="1.10.287.70">
    <property type="match status" value="1"/>
</dbReference>
<evidence type="ECO:0000256" key="6">
    <source>
        <dbReference type="SAM" id="Phobius"/>
    </source>
</evidence>
<evidence type="ECO:0000256" key="2">
    <source>
        <dbReference type="ARBA" id="ARBA00022692"/>
    </source>
</evidence>
<name>A0A1Q9CL32_SYMMI</name>
<keyword evidence="5 6" id="KW-0472">Membrane</keyword>
<dbReference type="OrthoDB" id="270970at2759"/>
<keyword evidence="9" id="KW-1185">Reference proteome</keyword>
<evidence type="ECO:0000256" key="3">
    <source>
        <dbReference type="ARBA" id="ARBA00022837"/>
    </source>
</evidence>
<dbReference type="InterPro" id="IPR005821">
    <property type="entry name" value="Ion_trans_dom"/>
</dbReference>
<dbReference type="PROSITE" id="PS50222">
    <property type="entry name" value="EF_HAND_2"/>
    <property type="match status" value="1"/>
</dbReference>
<dbReference type="Gene3D" id="2.60.40.1400">
    <property type="entry name" value="G protein-activated inward rectifier potassium channel 1"/>
    <property type="match status" value="1"/>
</dbReference>
<dbReference type="EMBL" id="LSRX01001103">
    <property type="protein sequence ID" value="OLP83634.1"/>
    <property type="molecule type" value="Genomic_DNA"/>
</dbReference>
<dbReference type="InterPro" id="IPR041647">
    <property type="entry name" value="IRK_C"/>
</dbReference>
<feature type="transmembrane region" description="Helical" evidence="6">
    <location>
        <begin position="156"/>
        <end position="176"/>
    </location>
</feature>
<feature type="transmembrane region" description="Helical" evidence="6">
    <location>
        <begin position="80"/>
        <end position="108"/>
    </location>
</feature>
<dbReference type="InterPro" id="IPR011992">
    <property type="entry name" value="EF-hand-dom_pair"/>
</dbReference>
<dbReference type="GO" id="GO:0005216">
    <property type="term" value="F:monoatomic ion channel activity"/>
    <property type="evidence" value="ECO:0007669"/>
    <property type="project" value="InterPro"/>
</dbReference>
<dbReference type="SUPFAM" id="SSF81296">
    <property type="entry name" value="E set domains"/>
    <property type="match status" value="1"/>
</dbReference>
<evidence type="ECO:0000313" key="8">
    <source>
        <dbReference type="EMBL" id="OLP83634.1"/>
    </source>
</evidence>
<evidence type="ECO:0000256" key="1">
    <source>
        <dbReference type="ARBA" id="ARBA00004141"/>
    </source>
</evidence>
<feature type="transmembrane region" description="Helical" evidence="6">
    <location>
        <begin position="120"/>
        <end position="144"/>
    </location>
</feature>
<dbReference type="InterPro" id="IPR002048">
    <property type="entry name" value="EF_hand_dom"/>
</dbReference>
<dbReference type="Gene3D" id="1.10.238.10">
    <property type="entry name" value="EF-hand"/>
    <property type="match status" value="1"/>
</dbReference>
<dbReference type="InterPro" id="IPR018247">
    <property type="entry name" value="EF_Hand_1_Ca_BS"/>
</dbReference>
<dbReference type="PROSITE" id="PS00018">
    <property type="entry name" value="EF_HAND_1"/>
    <property type="match status" value="1"/>
</dbReference>
<keyword evidence="2 6" id="KW-0812">Transmembrane</keyword>
<comment type="caution">
    <text evidence="8">The sequence shown here is derived from an EMBL/GenBank/DDBJ whole genome shotgun (WGS) entry which is preliminary data.</text>
</comment>
<dbReference type="Pfam" id="PF00520">
    <property type="entry name" value="Ion_trans"/>
    <property type="match status" value="1"/>
</dbReference>
<proteinExistence type="predicted"/>
<dbReference type="SUPFAM" id="SSF47473">
    <property type="entry name" value="EF-hand"/>
    <property type="match status" value="1"/>
</dbReference>
<gene>
    <name evidence="8" type="ORF">AK812_SmicGene35580</name>
</gene>
<evidence type="ECO:0000256" key="5">
    <source>
        <dbReference type="ARBA" id="ARBA00023136"/>
    </source>
</evidence>
<dbReference type="SMART" id="SM00054">
    <property type="entry name" value="EFh"/>
    <property type="match status" value="2"/>
</dbReference>
<evidence type="ECO:0000259" key="7">
    <source>
        <dbReference type="PROSITE" id="PS50222"/>
    </source>
</evidence>
<protein>
    <recommendedName>
        <fullName evidence="7">EF-hand domain-containing protein</fullName>
    </recommendedName>
</protein>
<dbReference type="AlphaFoldDB" id="A0A1Q9CL32"/>
<dbReference type="OMA" id="ACIQCIA"/>
<accession>A0A1Q9CL32</accession>
<dbReference type="GO" id="GO:0016020">
    <property type="term" value="C:membrane"/>
    <property type="evidence" value="ECO:0007669"/>
    <property type="project" value="UniProtKB-SubCell"/>
</dbReference>
<evidence type="ECO:0000256" key="4">
    <source>
        <dbReference type="ARBA" id="ARBA00022989"/>
    </source>
</evidence>
<dbReference type="InterPro" id="IPR013518">
    <property type="entry name" value="K_chnl_inward-rec_Kir_cyto"/>
</dbReference>
<feature type="domain" description="EF-hand" evidence="7">
    <location>
        <begin position="205"/>
        <end position="240"/>
    </location>
</feature>
<dbReference type="Proteomes" id="UP000186817">
    <property type="component" value="Unassembled WGS sequence"/>
</dbReference>
<reference evidence="8 9" key="1">
    <citation type="submission" date="2016-02" db="EMBL/GenBank/DDBJ databases">
        <title>Genome analysis of coral dinoflagellate symbionts highlights evolutionary adaptations to a symbiotic lifestyle.</title>
        <authorList>
            <person name="Aranda M."/>
            <person name="Li Y."/>
            <person name="Liew Y.J."/>
            <person name="Baumgarten S."/>
            <person name="Simakov O."/>
            <person name="Wilson M."/>
            <person name="Piel J."/>
            <person name="Ashoor H."/>
            <person name="Bougouffa S."/>
            <person name="Bajic V.B."/>
            <person name="Ryu T."/>
            <person name="Ravasi T."/>
            <person name="Bayer T."/>
            <person name="Micklem G."/>
            <person name="Kim H."/>
            <person name="Bhak J."/>
            <person name="Lajeunesse T.C."/>
            <person name="Voolstra C.R."/>
        </authorList>
    </citation>
    <scope>NUCLEOTIDE SEQUENCE [LARGE SCALE GENOMIC DNA]</scope>
    <source>
        <strain evidence="8 9">CCMP2467</strain>
    </source>
</reference>
<feature type="transmembrane region" description="Helical" evidence="6">
    <location>
        <begin position="12"/>
        <end position="33"/>
    </location>
</feature>
<organism evidence="8 9">
    <name type="scientific">Symbiodinium microadriaticum</name>
    <name type="common">Dinoflagellate</name>
    <name type="synonym">Zooxanthella microadriatica</name>
    <dbReference type="NCBI Taxonomy" id="2951"/>
    <lineage>
        <taxon>Eukaryota</taxon>
        <taxon>Sar</taxon>
        <taxon>Alveolata</taxon>
        <taxon>Dinophyceae</taxon>
        <taxon>Suessiales</taxon>
        <taxon>Symbiodiniaceae</taxon>
        <taxon>Symbiodinium</taxon>
    </lineage>
</organism>
<keyword evidence="4 6" id="KW-1133">Transmembrane helix</keyword>
<dbReference type="GO" id="GO:0005509">
    <property type="term" value="F:calcium ion binding"/>
    <property type="evidence" value="ECO:0007669"/>
    <property type="project" value="InterPro"/>
</dbReference>
<keyword evidence="3" id="KW-0106">Calcium</keyword>
<sequence length="474" mass="52250">MSRGVHCQLGEVAIQSCISPTVVVLSWTVYVLAENFPVKPMILRLIRFGKLVRALKVVRISQSLESLAFLMSCLRASGTVLVWTMSLLACIQCIAALFASNMLHFFLVDEDVDVEVRRAVFRYYGTFSGSFLTMFEILFANWAPACRVLTDNVTEWWTLFFLLYRCLVGFAVLNVVNAVFVQSTLKVAHADEELQFEAKQKAQRNLMNKLQNMFLALDTSGDGLLSWEEFNEAISSPKMAFWMSQLELESSDLKSLFTLLDGGDGLISVNEFMEGATRLRGPAKSIDVAKLLMLCTKTEKTLKGIVRAVKPLVDNEGGSQAGSAFGPGLLRRGTLDTLGSRLLSVFGQVGSLAPWAASLVFSEKAVIREIGGKFYFMFQVCESKKHQLVEAKVRCYALCTGLAGDQSPSGMVAIPPSTHATTEQDTGHKTAQGMCTGITKGDRLLAGYAGTAERIHVYMYALVKVVYAQIRLRT</sequence>
<dbReference type="InterPro" id="IPR014756">
    <property type="entry name" value="Ig_E-set"/>
</dbReference>
<comment type="subcellular location">
    <subcellularLocation>
        <location evidence="1">Membrane</location>
        <topology evidence="1">Multi-pass membrane protein</topology>
    </subcellularLocation>
</comment>